<evidence type="ECO:0000313" key="2">
    <source>
        <dbReference type="EMBL" id="KAB6148577.1"/>
    </source>
</evidence>
<evidence type="ECO:0000256" key="1">
    <source>
        <dbReference type="SAM" id="SignalP"/>
    </source>
</evidence>
<evidence type="ECO:0000313" key="4">
    <source>
        <dbReference type="EMBL" id="RHL00933.1"/>
    </source>
</evidence>
<organism evidence="4 5">
    <name type="scientific">Bacteroides xylanisolvens</name>
    <dbReference type="NCBI Taxonomy" id="371601"/>
    <lineage>
        <taxon>Bacteria</taxon>
        <taxon>Pseudomonadati</taxon>
        <taxon>Bacteroidota</taxon>
        <taxon>Bacteroidia</taxon>
        <taxon>Bacteroidales</taxon>
        <taxon>Bacteroidaceae</taxon>
        <taxon>Bacteroides</taxon>
    </lineage>
</organism>
<keyword evidence="1" id="KW-0732">Signal</keyword>
<dbReference type="EMBL" id="WDED01000008">
    <property type="protein sequence ID" value="KAB6148577.1"/>
    <property type="molecule type" value="Genomic_DNA"/>
</dbReference>
<dbReference type="PROSITE" id="PS51257">
    <property type="entry name" value="PROKAR_LIPOPROTEIN"/>
    <property type="match status" value="1"/>
</dbReference>
<evidence type="ECO:0000313" key="5">
    <source>
        <dbReference type="Proteomes" id="UP000284417"/>
    </source>
</evidence>
<comment type="caution">
    <text evidence="4">The sequence shown here is derived from an EMBL/GenBank/DDBJ whole genome shotgun (WGS) entry which is preliminary data.</text>
</comment>
<evidence type="ECO:0000313" key="3">
    <source>
        <dbReference type="EMBL" id="MCA4704017.1"/>
    </source>
</evidence>
<dbReference type="Proteomes" id="UP000434604">
    <property type="component" value="Unassembled WGS sequence"/>
</dbReference>
<dbReference type="EMBL" id="JAIWYE010000019">
    <property type="protein sequence ID" value="MCA4704017.1"/>
    <property type="molecule type" value="Genomic_DNA"/>
</dbReference>
<feature type="signal peptide" evidence="1">
    <location>
        <begin position="1"/>
        <end position="23"/>
    </location>
</feature>
<sequence length="424" mass="47499">MKKISIFLFGSLLCLTVPFITSCDEDYPGPDPVEVTANYSNKLTNPNPNLALTYSGEELIGKSVDFSTVKGEDANITLYNIIPREETLKLTNVPIIGDEEGYSFSGNLTTARNISFKYEGKVTKGKLTLNVSEVKLPGNMLSGNGGNGTWYLVHNAPTEDEENEDLVLLTTYSYSSYYQNDKTNTINWIFAFFAKPLLDNIFSIMLNDITFQSDGNITAHYAGFPEGVTFTDILPTSPTTTGGLYVNERPDSDYKLSGINLANYYMEDASTFYIIPNIDMILRQIQSDKTETRSISIDILKDLYSKLAQWTTTGIKFHIEENPMRDFVGDEFEQTKIKGDYIIYMDPSEIKVLIPILDILPDILKLVAPDMLDKTIGELAGDMLPPMLKPTLGNQKITDLLPTLRKDLNESNIKIGVYLYKSKQ</sequence>
<evidence type="ECO:0000313" key="6">
    <source>
        <dbReference type="Proteomes" id="UP000434604"/>
    </source>
</evidence>
<reference evidence="4 5" key="1">
    <citation type="submission" date="2018-08" db="EMBL/GenBank/DDBJ databases">
        <title>A genome reference for cultivated species of the human gut microbiota.</title>
        <authorList>
            <person name="Zou Y."/>
            <person name="Xue W."/>
            <person name="Luo G."/>
        </authorList>
    </citation>
    <scope>NUCLEOTIDE SEQUENCE [LARGE SCALE GENOMIC DNA]</scope>
    <source>
        <strain evidence="4 5">AF39-6AC</strain>
    </source>
</reference>
<dbReference type="EMBL" id="QROC01000003">
    <property type="protein sequence ID" value="RHL00933.1"/>
    <property type="molecule type" value="Genomic_DNA"/>
</dbReference>
<accession>A0A415HZZ4</accession>
<protein>
    <submittedName>
        <fullName evidence="4">DUF4925 domain-containing protein</fullName>
    </submittedName>
</protein>
<dbReference type="Proteomes" id="UP001198461">
    <property type="component" value="Unassembled WGS sequence"/>
</dbReference>
<feature type="chain" id="PRO_5042714512" evidence="1">
    <location>
        <begin position="24"/>
        <end position="424"/>
    </location>
</feature>
<reference evidence="2 6" key="2">
    <citation type="journal article" date="2019" name="Nat. Med.">
        <title>A library of human gut bacterial isolates paired with longitudinal multiomics data enables mechanistic microbiome research.</title>
        <authorList>
            <person name="Poyet M."/>
            <person name="Groussin M."/>
            <person name="Gibbons S.M."/>
            <person name="Avila-Pacheco J."/>
            <person name="Jiang X."/>
            <person name="Kearney S.M."/>
            <person name="Perrotta A.R."/>
            <person name="Berdy B."/>
            <person name="Zhao S."/>
            <person name="Lieberman T.D."/>
            <person name="Swanson P.K."/>
            <person name="Smith M."/>
            <person name="Roesemann S."/>
            <person name="Alexander J.E."/>
            <person name="Rich S.A."/>
            <person name="Livny J."/>
            <person name="Vlamakis H."/>
            <person name="Clish C."/>
            <person name="Bullock K."/>
            <person name="Deik A."/>
            <person name="Scott J."/>
            <person name="Pierce K.A."/>
            <person name="Xavier R.J."/>
            <person name="Alm E.J."/>
        </authorList>
    </citation>
    <scope>NUCLEOTIDE SEQUENCE [LARGE SCALE GENOMIC DNA]</scope>
    <source>
        <strain evidence="2 6">BIOML-A58</strain>
    </source>
</reference>
<dbReference type="Pfam" id="PF16272">
    <property type="entry name" value="DUF4925"/>
    <property type="match status" value="1"/>
</dbReference>
<dbReference type="InterPro" id="IPR032573">
    <property type="entry name" value="DUF4925"/>
</dbReference>
<dbReference type="RefSeq" id="WP_049703463.1">
    <property type="nucleotide sequence ID" value="NZ_AP031409.1"/>
</dbReference>
<gene>
    <name evidence="4" type="ORF">DW042_02385</name>
    <name evidence="2" type="ORF">GA398_06860</name>
    <name evidence="3" type="ORF">LD004_10340</name>
</gene>
<reference evidence="3" key="3">
    <citation type="submission" date="2023-08" db="EMBL/GenBank/DDBJ databases">
        <title>Mucin Metabolism Genes Underlie the Key Renovations of Bacteroides xylanisolvens Genomes in Captive Great Apes.</title>
        <authorList>
            <person name="Nishida A.H."/>
        </authorList>
    </citation>
    <scope>NUCLEOTIDE SEQUENCE</scope>
    <source>
        <strain evidence="3">P13.H9</strain>
    </source>
</reference>
<dbReference type="AlphaFoldDB" id="A0A415HZZ4"/>
<proteinExistence type="predicted"/>
<name>A0A415HZZ4_9BACE</name>
<dbReference type="Proteomes" id="UP000284417">
    <property type="component" value="Unassembled WGS sequence"/>
</dbReference>